<organism evidence="1 2">
    <name type="scientific">Cucurbita argyrosperma subsp. sororia</name>
    <dbReference type="NCBI Taxonomy" id="37648"/>
    <lineage>
        <taxon>Eukaryota</taxon>
        <taxon>Viridiplantae</taxon>
        <taxon>Streptophyta</taxon>
        <taxon>Embryophyta</taxon>
        <taxon>Tracheophyta</taxon>
        <taxon>Spermatophyta</taxon>
        <taxon>Magnoliopsida</taxon>
        <taxon>eudicotyledons</taxon>
        <taxon>Gunneridae</taxon>
        <taxon>Pentapetalae</taxon>
        <taxon>rosids</taxon>
        <taxon>fabids</taxon>
        <taxon>Cucurbitales</taxon>
        <taxon>Cucurbitaceae</taxon>
        <taxon>Cucurbiteae</taxon>
        <taxon>Cucurbita</taxon>
    </lineage>
</organism>
<name>A0AAV6MI25_9ROSI</name>
<dbReference type="EMBL" id="JAGKQH010000014">
    <property type="protein sequence ID" value="KAG6581267.1"/>
    <property type="molecule type" value="Genomic_DNA"/>
</dbReference>
<proteinExistence type="predicted"/>
<dbReference type="Proteomes" id="UP000685013">
    <property type="component" value="Chromosome 14"/>
</dbReference>
<sequence>MVDLVHFKKQRLNHVVSNELKSWIPKMVHHVFLPSGEEIVHHYHTVASLNQTVHEVRPHEPGPACHYDPEPLSLQPQWDLTSGVHDPVDLESSSVLVRWRIGPPGKVGWDRVVSVSVSVADPGRGIGRGEEGEGKSSYTNADEDEEEALFAKHVVDRTGHGQPWLWGFWGICVRRRLGLVVPSEYQLRSHFFISIPIGGSRNGTGYMGFSLITAAATSEVGLPGMEGPRRRR</sequence>
<accession>A0AAV6MI25</accession>
<gene>
    <name evidence="1" type="ORF">SDJN03_21269</name>
</gene>
<evidence type="ECO:0000313" key="1">
    <source>
        <dbReference type="EMBL" id="KAG6581267.1"/>
    </source>
</evidence>
<feature type="non-terminal residue" evidence="1">
    <location>
        <position position="1"/>
    </location>
</feature>
<comment type="caution">
    <text evidence="1">The sequence shown here is derived from an EMBL/GenBank/DDBJ whole genome shotgun (WGS) entry which is preliminary data.</text>
</comment>
<dbReference type="AlphaFoldDB" id="A0AAV6MI25"/>
<keyword evidence="2" id="KW-1185">Reference proteome</keyword>
<evidence type="ECO:0000313" key="2">
    <source>
        <dbReference type="Proteomes" id="UP000685013"/>
    </source>
</evidence>
<reference evidence="1 2" key="1">
    <citation type="journal article" date="2021" name="Hortic Res">
        <title>The domestication of Cucurbita argyrosperma as revealed by the genome of its wild relative.</title>
        <authorList>
            <person name="Barrera-Redondo J."/>
            <person name="Sanchez-de la Vega G."/>
            <person name="Aguirre-Liguori J.A."/>
            <person name="Castellanos-Morales G."/>
            <person name="Gutierrez-Guerrero Y.T."/>
            <person name="Aguirre-Dugua X."/>
            <person name="Aguirre-Planter E."/>
            <person name="Tenaillon M.I."/>
            <person name="Lira-Saade R."/>
            <person name="Eguiarte L.E."/>
        </authorList>
    </citation>
    <scope>NUCLEOTIDE SEQUENCE [LARGE SCALE GENOMIC DNA]</scope>
    <source>
        <strain evidence="1">JBR-2021</strain>
    </source>
</reference>
<protein>
    <submittedName>
        <fullName evidence="1">Uncharacterized protein</fullName>
    </submittedName>
</protein>